<feature type="transmembrane region" description="Helical" evidence="10">
    <location>
        <begin position="169"/>
        <end position="189"/>
    </location>
</feature>
<feature type="transmembrane region" description="Helical" evidence="10">
    <location>
        <begin position="51"/>
        <end position="75"/>
    </location>
</feature>
<feature type="transmembrane region" description="Helical" evidence="10">
    <location>
        <begin position="139"/>
        <end position="157"/>
    </location>
</feature>
<dbReference type="InterPro" id="IPR045070">
    <property type="entry name" value="MATE_MepA-like"/>
</dbReference>
<feature type="transmembrane region" description="Helical" evidence="10">
    <location>
        <begin position="237"/>
        <end position="261"/>
    </location>
</feature>
<dbReference type="CDD" id="cd13143">
    <property type="entry name" value="MATE_MepA_like"/>
    <property type="match status" value="1"/>
</dbReference>
<dbReference type="InterPro" id="IPR051327">
    <property type="entry name" value="MATE_MepA_subfamily"/>
</dbReference>
<dbReference type="Pfam" id="PF01554">
    <property type="entry name" value="MatE"/>
    <property type="match status" value="2"/>
</dbReference>
<dbReference type="InterPro" id="IPR002528">
    <property type="entry name" value="MATE_fam"/>
</dbReference>
<feature type="transmembrane region" description="Helical" evidence="10">
    <location>
        <begin position="195"/>
        <end position="216"/>
    </location>
</feature>
<feature type="transmembrane region" description="Helical" evidence="10">
    <location>
        <begin position="399"/>
        <end position="421"/>
    </location>
</feature>
<evidence type="ECO:0000313" key="11">
    <source>
        <dbReference type="EMBL" id="TDA22191.1"/>
    </source>
</evidence>
<gene>
    <name evidence="11" type="ORF">E1963_08175</name>
</gene>
<dbReference type="NCBIfam" id="TIGR00797">
    <property type="entry name" value="matE"/>
    <property type="match status" value="1"/>
</dbReference>
<evidence type="ECO:0000313" key="12">
    <source>
        <dbReference type="Proteomes" id="UP000295710"/>
    </source>
</evidence>
<dbReference type="Proteomes" id="UP000295710">
    <property type="component" value="Unassembled WGS sequence"/>
</dbReference>
<evidence type="ECO:0000256" key="7">
    <source>
        <dbReference type="ARBA" id="ARBA00022989"/>
    </source>
</evidence>
<reference evidence="11 12" key="1">
    <citation type="journal article" date="2016" name="Nat. Microbiol.">
        <title>The Mouse Intestinal Bacterial Collection (miBC) provides host-specific insight into cultured diversity and functional potential of the gut microbiota.</title>
        <authorList>
            <person name="Lagkouvardos I."/>
            <person name="Pukall R."/>
            <person name="Abt B."/>
            <person name="Foesel B.U."/>
            <person name="Meier-Kolthoff J.P."/>
            <person name="Kumar N."/>
            <person name="Bresciani A."/>
            <person name="Martinez I."/>
            <person name="Just S."/>
            <person name="Ziegler C."/>
            <person name="Brugiroux S."/>
            <person name="Garzetti D."/>
            <person name="Wenning M."/>
            <person name="Bui T.P."/>
            <person name="Wang J."/>
            <person name="Hugenholtz F."/>
            <person name="Plugge C.M."/>
            <person name="Peterson D.A."/>
            <person name="Hornef M.W."/>
            <person name="Baines J.F."/>
            <person name="Smidt H."/>
            <person name="Walter J."/>
            <person name="Kristiansen K."/>
            <person name="Nielsen H.B."/>
            <person name="Haller D."/>
            <person name="Overmann J."/>
            <person name="Stecher B."/>
            <person name="Clavel T."/>
        </authorList>
    </citation>
    <scope>NUCLEOTIDE SEQUENCE [LARGE SCALE GENOMIC DNA]</scope>
    <source>
        <strain evidence="11 12">DSM 28560</strain>
    </source>
</reference>
<dbReference type="AlphaFoldDB" id="A0A4R4FFH0"/>
<keyword evidence="8 10" id="KW-0472">Membrane</keyword>
<protein>
    <recommendedName>
        <fullName evidence="3">Multidrug export protein MepA</fullName>
    </recommendedName>
</protein>
<comment type="subcellular location">
    <subcellularLocation>
        <location evidence="1">Cell membrane</location>
        <topology evidence="1">Multi-pass membrane protein</topology>
    </subcellularLocation>
</comment>
<feature type="transmembrane region" description="Helical" evidence="10">
    <location>
        <begin position="360"/>
        <end position="378"/>
    </location>
</feature>
<feature type="transmembrane region" description="Helical" evidence="10">
    <location>
        <begin position="20"/>
        <end position="39"/>
    </location>
</feature>
<dbReference type="RefSeq" id="WP_132277002.1">
    <property type="nucleotide sequence ID" value="NZ_JAOBST010000010.1"/>
</dbReference>
<evidence type="ECO:0000256" key="3">
    <source>
        <dbReference type="ARBA" id="ARBA00022106"/>
    </source>
</evidence>
<name>A0A4R4FFH0_9FIRM</name>
<dbReference type="GO" id="GO:0046677">
    <property type="term" value="P:response to antibiotic"/>
    <property type="evidence" value="ECO:0007669"/>
    <property type="project" value="UniProtKB-KW"/>
</dbReference>
<dbReference type="GO" id="GO:0005886">
    <property type="term" value="C:plasma membrane"/>
    <property type="evidence" value="ECO:0007669"/>
    <property type="project" value="UniProtKB-SubCell"/>
</dbReference>
<keyword evidence="12" id="KW-1185">Reference proteome</keyword>
<evidence type="ECO:0000256" key="8">
    <source>
        <dbReference type="ARBA" id="ARBA00023136"/>
    </source>
</evidence>
<comment type="caution">
    <text evidence="11">The sequence shown here is derived from an EMBL/GenBank/DDBJ whole genome shotgun (WGS) entry which is preliminary data.</text>
</comment>
<proteinExistence type="inferred from homology"/>
<feature type="transmembrane region" description="Helical" evidence="10">
    <location>
        <begin position="96"/>
        <end position="119"/>
    </location>
</feature>
<accession>A0A4R4FFH0</accession>
<keyword evidence="6 10" id="KW-0812">Transmembrane</keyword>
<keyword evidence="4" id="KW-0813">Transport</keyword>
<feature type="transmembrane region" description="Helical" evidence="10">
    <location>
        <begin position="273"/>
        <end position="296"/>
    </location>
</feature>
<evidence type="ECO:0000256" key="4">
    <source>
        <dbReference type="ARBA" id="ARBA00022448"/>
    </source>
</evidence>
<keyword evidence="5" id="KW-1003">Cell membrane</keyword>
<sequence>MNNQKSMEVFSKAPVSQAVFKNALPAMAAMLMVLIYNLADTFFIGQTHDALQVAAVSLATPVFLIFMAVGTVFGIGGTSVISRALGEGKEDYAKKVCSFCMWSCIIAGVIMAALFLIFMNPILSLIGASSDTWNLTKTYLTIVACSGPFVLISNCYANVIRAEGKSGNAMMGQLLGNLLNVILDPIMILGFGWNIAGAAIATVIGNVIGAGYYICYFLRGKSNLSISFKDFTVKNKVCSSVFAIGIPAALGSLLMSISQIIVNSQMAEYGDMAVAGIGVAMKVTIITGMICMGLGQGIQPLLGFCVGAKLWKRFKDIFKFSAIFALILGVFMTVLCYLSLNQIVSVFLTDTTAFNYAVQFSRILLITSFLFGLFYVLVNSIQAMGAATASLIISLSRQGIVYIPALFILKAVLGLTGLVWAQPVADIFSTILAAILYIKTYQKLSREQITRQIENNK</sequence>
<feature type="transmembrane region" description="Helical" evidence="10">
    <location>
        <begin position="317"/>
        <end position="340"/>
    </location>
</feature>
<dbReference type="GO" id="GO:0042910">
    <property type="term" value="F:xenobiotic transmembrane transporter activity"/>
    <property type="evidence" value="ECO:0007669"/>
    <property type="project" value="InterPro"/>
</dbReference>
<dbReference type="PANTHER" id="PTHR43823">
    <property type="entry name" value="SPORULATION PROTEIN YKVU"/>
    <property type="match status" value="1"/>
</dbReference>
<dbReference type="EMBL" id="SMMX01000005">
    <property type="protein sequence ID" value="TDA22191.1"/>
    <property type="molecule type" value="Genomic_DNA"/>
</dbReference>
<comment type="similarity">
    <text evidence="2">Belongs to the multi antimicrobial extrusion (MATE) (TC 2.A.66.1) family. MepA subfamily.</text>
</comment>
<dbReference type="GO" id="GO:0015297">
    <property type="term" value="F:antiporter activity"/>
    <property type="evidence" value="ECO:0007669"/>
    <property type="project" value="InterPro"/>
</dbReference>
<evidence type="ECO:0000256" key="2">
    <source>
        <dbReference type="ARBA" id="ARBA00008417"/>
    </source>
</evidence>
<evidence type="ECO:0000256" key="10">
    <source>
        <dbReference type="SAM" id="Phobius"/>
    </source>
</evidence>
<dbReference type="PANTHER" id="PTHR43823:SF3">
    <property type="entry name" value="MULTIDRUG EXPORT PROTEIN MEPA"/>
    <property type="match status" value="1"/>
</dbReference>
<evidence type="ECO:0000256" key="1">
    <source>
        <dbReference type="ARBA" id="ARBA00004651"/>
    </source>
</evidence>
<dbReference type="InterPro" id="IPR048279">
    <property type="entry name" value="MdtK-like"/>
</dbReference>
<keyword evidence="9" id="KW-0046">Antibiotic resistance</keyword>
<keyword evidence="7 10" id="KW-1133">Transmembrane helix</keyword>
<evidence type="ECO:0000256" key="9">
    <source>
        <dbReference type="ARBA" id="ARBA00023251"/>
    </source>
</evidence>
<evidence type="ECO:0000256" key="6">
    <source>
        <dbReference type="ARBA" id="ARBA00022692"/>
    </source>
</evidence>
<dbReference type="PIRSF" id="PIRSF006603">
    <property type="entry name" value="DinF"/>
    <property type="match status" value="1"/>
</dbReference>
<evidence type="ECO:0000256" key="5">
    <source>
        <dbReference type="ARBA" id="ARBA00022475"/>
    </source>
</evidence>
<organism evidence="11 12">
    <name type="scientific">Extibacter muris</name>
    <dbReference type="NCBI Taxonomy" id="1796622"/>
    <lineage>
        <taxon>Bacteria</taxon>
        <taxon>Bacillati</taxon>
        <taxon>Bacillota</taxon>
        <taxon>Clostridia</taxon>
        <taxon>Lachnospirales</taxon>
        <taxon>Lachnospiraceae</taxon>
        <taxon>Extibacter</taxon>
    </lineage>
</organism>